<dbReference type="EMBL" id="FLQW01005082">
    <property type="protein sequence ID" value="SBS98296.1"/>
    <property type="molecule type" value="Genomic_DNA"/>
</dbReference>
<accession>A0A1A8WZ96</accession>
<comment type="subcellular location">
    <subcellularLocation>
        <location evidence="1">Endomembrane system</location>
    </subcellularLocation>
</comment>
<name>A0A1A8WZ96_PLAMA</name>
<evidence type="ECO:0000256" key="1">
    <source>
        <dbReference type="ARBA" id="ARBA00004308"/>
    </source>
</evidence>
<organism evidence="7 8">
    <name type="scientific">Plasmodium malariae</name>
    <dbReference type="NCBI Taxonomy" id="5858"/>
    <lineage>
        <taxon>Eukaryota</taxon>
        <taxon>Sar</taxon>
        <taxon>Alveolata</taxon>
        <taxon>Apicomplexa</taxon>
        <taxon>Aconoidasida</taxon>
        <taxon>Haemosporida</taxon>
        <taxon>Plasmodiidae</taxon>
        <taxon>Plasmodium</taxon>
        <taxon>Plasmodium (Plasmodium)</taxon>
    </lineage>
</organism>
<sequence length="63" mass="7811">MLNFILLQNRQGKTRFSKWYINCNETKKKKIERDINKILINRSRSYSNIFVYENFKVVYRLYA</sequence>
<dbReference type="Pfam" id="PF01217">
    <property type="entry name" value="Clat_adaptor_s"/>
    <property type="match status" value="1"/>
</dbReference>
<dbReference type="SUPFAM" id="SSF64356">
    <property type="entry name" value="SNARE-like"/>
    <property type="match status" value="1"/>
</dbReference>
<evidence type="ECO:0000313" key="7">
    <source>
        <dbReference type="EMBL" id="SBS98296.1"/>
    </source>
</evidence>
<keyword evidence="5" id="KW-0472">Membrane</keyword>
<dbReference type="VEuPathDB" id="PlasmoDB:PmUG01_04015100"/>
<evidence type="ECO:0000256" key="4">
    <source>
        <dbReference type="ARBA" id="ARBA00022927"/>
    </source>
</evidence>
<feature type="non-terminal residue" evidence="7">
    <location>
        <position position="63"/>
    </location>
</feature>
<evidence type="ECO:0000256" key="3">
    <source>
        <dbReference type="ARBA" id="ARBA00022448"/>
    </source>
</evidence>
<feature type="domain" description="AP complex mu/sigma subunit" evidence="6">
    <location>
        <begin position="1"/>
        <end position="63"/>
    </location>
</feature>
<comment type="similarity">
    <text evidence="2">Belongs to the adaptor complexes small subunit family.</text>
</comment>
<dbReference type="Gene3D" id="3.30.450.60">
    <property type="match status" value="1"/>
</dbReference>
<gene>
    <name evidence="7" type="ORF">PMALA_063090</name>
</gene>
<proteinExistence type="inferred from homology"/>
<dbReference type="AlphaFoldDB" id="A0A1A8WZ96"/>
<dbReference type="GO" id="GO:0012505">
    <property type="term" value="C:endomembrane system"/>
    <property type="evidence" value="ECO:0007669"/>
    <property type="project" value="UniProtKB-SubCell"/>
</dbReference>
<evidence type="ECO:0000256" key="5">
    <source>
        <dbReference type="ARBA" id="ARBA00023136"/>
    </source>
</evidence>
<keyword evidence="3" id="KW-0813">Transport</keyword>
<dbReference type="GO" id="GO:0015031">
    <property type="term" value="P:protein transport"/>
    <property type="evidence" value="ECO:0007669"/>
    <property type="project" value="UniProtKB-KW"/>
</dbReference>
<dbReference type="InterPro" id="IPR016635">
    <property type="entry name" value="AP_complex_ssu"/>
</dbReference>
<evidence type="ECO:0000256" key="2">
    <source>
        <dbReference type="ARBA" id="ARBA00006972"/>
    </source>
</evidence>
<reference evidence="8" key="1">
    <citation type="submission" date="2016-05" db="EMBL/GenBank/DDBJ databases">
        <authorList>
            <person name="Naeem Raeece"/>
        </authorList>
    </citation>
    <scope>NUCLEOTIDE SEQUENCE [LARGE SCALE GENOMIC DNA]</scope>
</reference>
<dbReference type="InterPro" id="IPR011012">
    <property type="entry name" value="Longin-like_dom_sf"/>
</dbReference>
<evidence type="ECO:0000259" key="6">
    <source>
        <dbReference type="Pfam" id="PF01217"/>
    </source>
</evidence>
<dbReference type="Proteomes" id="UP000078597">
    <property type="component" value="Unassembled WGS sequence"/>
</dbReference>
<keyword evidence="4" id="KW-0653">Protein transport</keyword>
<protein>
    <submittedName>
        <fullName evidence="7">AP-2 complex subunit sigma, putative</fullName>
    </submittedName>
</protein>
<evidence type="ECO:0000313" key="8">
    <source>
        <dbReference type="Proteomes" id="UP000078597"/>
    </source>
</evidence>
<dbReference type="PANTHER" id="PTHR11753">
    <property type="entry name" value="ADAPTOR COMPLEXES SMALL SUBUNIT FAMILY"/>
    <property type="match status" value="1"/>
</dbReference>
<dbReference type="InterPro" id="IPR022775">
    <property type="entry name" value="AP_mu_sigma_su"/>
</dbReference>